<reference evidence="6 7" key="1">
    <citation type="submission" date="2018-04" db="EMBL/GenBank/DDBJ databases">
        <title>Genome of Nocardioides gansuensis WSJ-1.</title>
        <authorList>
            <person name="Wu S."/>
            <person name="Wang G."/>
        </authorList>
    </citation>
    <scope>NUCLEOTIDE SEQUENCE [LARGE SCALE GENOMIC DNA]</scope>
    <source>
        <strain evidence="6 7">WSJ-1</strain>
    </source>
</reference>
<dbReference type="SUPFAM" id="SSF47413">
    <property type="entry name" value="lambda repressor-like DNA-binding domains"/>
    <property type="match status" value="1"/>
</dbReference>
<dbReference type="PROSITE" id="PS50932">
    <property type="entry name" value="HTH_LACI_2"/>
    <property type="match status" value="1"/>
</dbReference>
<evidence type="ECO:0000256" key="4">
    <source>
        <dbReference type="ARBA" id="ARBA00023163"/>
    </source>
</evidence>
<dbReference type="GO" id="GO:0000976">
    <property type="term" value="F:transcription cis-regulatory region binding"/>
    <property type="evidence" value="ECO:0007669"/>
    <property type="project" value="TreeGrafter"/>
</dbReference>
<keyword evidence="2" id="KW-0805">Transcription regulation</keyword>
<evidence type="ECO:0000313" key="6">
    <source>
        <dbReference type="EMBL" id="PVG84106.1"/>
    </source>
</evidence>
<dbReference type="CDD" id="cd01392">
    <property type="entry name" value="HTH_LacI"/>
    <property type="match status" value="1"/>
</dbReference>
<sequence>MSRPEGTDPQGRSAKPPGIKDVARLAGVSAATVSQVLNEVPGSRISVETRQRIHRAAADLGYVPNRLARGMRTGRSGMLGLISDTIATTPFAGSIVVGAQDTALKHGCTLVLVSTDGDPTVEQESANALLRHQVDGFLYATMFHRRVDLPPALERVPTVLLDAASDRAELPSVVPDEVGGAEAAVGELLAHGHRRIGFLTNQDDVPATHGRLEGYRNSLTRAGIDFDPGLVLDDESVTAGGYRTARQMLDREDRPTALFCYNDRMAMGAYRAAAELGLRIPEDLSVVGFDNQLLLAEGLYPELTTVALPHYEMGAWAVEALIALLDGRPVADDGVTFPVALPCPLVRRSSVAAPS</sequence>
<comment type="caution">
    <text evidence="6">The sequence shown here is derived from an EMBL/GenBank/DDBJ whole genome shotgun (WGS) entry which is preliminary data.</text>
</comment>
<evidence type="ECO:0000259" key="5">
    <source>
        <dbReference type="PROSITE" id="PS50932"/>
    </source>
</evidence>
<keyword evidence="1" id="KW-0678">Repressor</keyword>
<dbReference type="SUPFAM" id="SSF53822">
    <property type="entry name" value="Periplasmic binding protein-like I"/>
    <property type="match status" value="1"/>
</dbReference>
<keyword evidence="3" id="KW-0238">DNA-binding</keyword>
<dbReference type="InterPro" id="IPR028082">
    <property type="entry name" value="Peripla_BP_I"/>
</dbReference>
<dbReference type="PRINTS" id="PR00036">
    <property type="entry name" value="HTHLACI"/>
</dbReference>
<gene>
    <name evidence="6" type="ORF">DDE18_00190</name>
</gene>
<protein>
    <submittedName>
        <fullName evidence="6">LacI family transcriptional regulator</fullName>
    </submittedName>
</protein>
<dbReference type="CDD" id="cd06288">
    <property type="entry name" value="PBP1_sucrose_transcription_regulator"/>
    <property type="match status" value="1"/>
</dbReference>
<name>A0A2T8FEF8_9ACTN</name>
<evidence type="ECO:0000256" key="3">
    <source>
        <dbReference type="ARBA" id="ARBA00023125"/>
    </source>
</evidence>
<dbReference type="Pfam" id="PF13377">
    <property type="entry name" value="Peripla_BP_3"/>
    <property type="match status" value="1"/>
</dbReference>
<dbReference type="PROSITE" id="PS00356">
    <property type="entry name" value="HTH_LACI_1"/>
    <property type="match status" value="1"/>
</dbReference>
<keyword evidence="7" id="KW-1185">Reference proteome</keyword>
<dbReference type="Proteomes" id="UP000246018">
    <property type="component" value="Unassembled WGS sequence"/>
</dbReference>
<accession>A0A2T8FEF8</accession>
<proteinExistence type="predicted"/>
<feature type="domain" description="HTH lacI-type" evidence="5">
    <location>
        <begin position="17"/>
        <end position="73"/>
    </location>
</feature>
<dbReference type="Gene3D" id="1.10.260.40">
    <property type="entry name" value="lambda repressor-like DNA-binding domains"/>
    <property type="match status" value="1"/>
</dbReference>
<evidence type="ECO:0000256" key="2">
    <source>
        <dbReference type="ARBA" id="ARBA00023015"/>
    </source>
</evidence>
<evidence type="ECO:0000256" key="1">
    <source>
        <dbReference type="ARBA" id="ARBA00022491"/>
    </source>
</evidence>
<dbReference type="OrthoDB" id="3258243at2"/>
<dbReference type="PANTHER" id="PTHR30146">
    <property type="entry name" value="LACI-RELATED TRANSCRIPTIONAL REPRESSOR"/>
    <property type="match status" value="1"/>
</dbReference>
<evidence type="ECO:0000313" key="7">
    <source>
        <dbReference type="Proteomes" id="UP000246018"/>
    </source>
</evidence>
<organism evidence="6 7">
    <name type="scientific">Nocardioides gansuensis</name>
    <dbReference type="NCBI Taxonomy" id="2138300"/>
    <lineage>
        <taxon>Bacteria</taxon>
        <taxon>Bacillati</taxon>
        <taxon>Actinomycetota</taxon>
        <taxon>Actinomycetes</taxon>
        <taxon>Propionibacteriales</taxon>
        <taxon>Nocardioidaceae</taxon>
        <taxon>Nocardioides</taxon>
    </lineage>
</organism>
<dbReference type="InterPro" id="IPR046335">
    <property type="entry name" value="LacI/GalR-like_sensor"/>
</dbReference>
<dbReference type="EMBL" id="QDGZ01000001">
    <property type="protein sequence ID" value="PVG84106.1"/>
    <property type="molecule type" value="Genomic_DNA"/>
</dbReference>
<keyword evidence="4" id="KW-0804">Transcription</keyword>
<dbReference type="SMART" id="SM00354">
    <property type="entry name" value="HTH_LACI"/>
    <property type="match status" value="1"/>
</dbReference>
<dbReference type="GO" id="GO:0003700">
    <property type="term" value="F:DNA-binding transcription factor activity"/>
    <property type="evidence" value="ECO:0007669"/>
    <property type="project" value="TreeGrafter"/>
</dbReference>
<dbReference type="Pfam" id="PF00356">
    <property type="entry name" value="LacI"/>
    <property type="match status" value="1"/>
</dbReference>
<dbReference type="AlphaFoldDB" id="A0A2T8FEF8"/>
<dbReference type="Gene3D" id="3.40.50.2300">
    <property type="match status" value="2"/>
</dbReference>
<dbReference type="PANTHER" id="PTHR30146:SF148">
    <property type="entry name" value="HTH-TYPE TRANSCRIPTIONAL REPRESSOR PURR-RELATED"/>
    <property type="match status" value="1"/>
</dbReference>
<dbReference type="InterPro" id="IPR010982">
    <property type="entry name" value="Lambda_DNA-bd_dom_sf"/>
</dbReference>
<dbReference type="InterPro" id="IPR000843">
    <property type="entry name" value="HTH_LacI"/>
</dbReference>
<dbReference type="RefSeq" id="WP_116570235.1">
    <property type="nucleotide sequence ID" value="NZ_QDGZ01000001.1"/>
</dbReference>